<accession>A0A919JN04</accession>
<dbReference type="PANTHER" id="PTHR47816:SF4">
    <property type="entry name" value="RIBOSOMAL RNA SMALL SUBUNIT METHYLTRANSFERASE C"/>
    <property type="match status" value="1"/>
</dbReference>
<feature type="domain" description="Methyltransferase small" evidence="3">
    <location>
        <begin position="73"/>
        <end position="238"/>
    </location>
</feature>
<dbReference type="SUPFAM" id="SSF53335">
    <property type="entry name" value="S-adenosyl-L-methionine-dependent methyltransferases"/>
    <property type="match status" value="1"/>
</dbReference>
<evidence type="ECO:0000259" key="3">
    <source>
        <dbReference type="Pfam" id="PF05175"/>
    </source>
</evidence>
<dbReference type="GO" id="GO:0008757">
    <property type="term" value="F:S-adenosylmethionine-dependent methyltransferase activity"/>
    <property type="evidence" value="ECO:0007669"/>
    <property type="project" value="InterPro"/>
</dbReference>
<gene>
    <name evidence="4" type="ORF">Ani05nite_75780</name>
</gene>
<evidence type="ECO:0000256" key="1">
    <source>
        <dbReference type="ARBA" id="ARBA00022603"/>
    </source>
</evidence>
<dbReference type="GO" id="GO:0032259">
    <property type="term" value="P:methylation"/>
    <property type="evidence" value="ECO:0007669"/>
    <property type="project" value="UniProtKB-KW"/>
</dbReference>
<dbReference type="InterPro" id="IPR029063">
    <property type="entry name" value="SAM-dependent_MTases_sf"/>
</dbReference>
<dbReference type="Proteomes" id="UP000647172">
    <property type="component" value="Unassembled WGS sequence"/>
</dbReference>
<dbReference type="CDD" id="cd02440">
    <property type="entry name" value="AdoMet_MTases"/>
    <property type="match status" value="1"/>
</dbReference>
<dbReference type="Gene3D" id="3.40.50.150">
    <property type="entry name" value="Vaccinia Virus protein VP39"/>
    <property type="match status" value="1"/>
</dbReference>
<dbReference type="Pfam" id="PF05175">
    <property type="entry name" value="MTS"/>
    <property type="match status" value="1"/>
</dbReference>
<evidence type="ECO:0000313" key="5">
    <source>
        <dbReference type="Proteomes" id="UP000647172"/>
    </source>
</evidence>
<protein>
    <submittedName>
        <fullName evidence="4">16S RNA G1207 methylase RsmC</fullName>
    </submittedName>
</protein>
<dbReference type="InterPro" id="IPR046977">
    <property type="entry name" value="RsmC/RlmG"/>
</dbReference>
<dbReference type="AlphaFoldDB" id="A0A919JN04"/>
<dbReference type="PANTHER" id="PTHR47816">
    <property type="entry name" value="RIBOSOMAL RNA SMALL SUBUNIT METHYLTRANSFERASE C"/>
    <property type="match status" value="1"/>
</dbReference>
<proteinExistence type="predicted"/>
<keyword evidence="1 4" id="KW-0489">Methyltransferase</keyword>
<keyword evidence="2" id="KW-0808">Transferase</keyword>
<evidence type="ECO:0000313" key="4">
    <source>
        <dbReference type="EMBL" id="GIE54044.1"/>
    </source>
</evidence>
<keyword evidence="5" id="KW-1185">Reference proteome</keyword>
<evidence type="ECO:0000256" key="2">
    <source>
        <dbReference type="ARBA" id="ARBA00022679"/>
    </source>
</evidence>
<reference evidence="4" key="1">
    <citation type="submission" date="2021-01" db="EMBL/GenBank/DDBJ databases">
        <title>Whole genome shotgun sequence of Actinoplanes nipponensis NBRC 14063.</title>
        <authorList>
            <person name="Komaki H."/>
            <person name="Tamura T."/>
        </authorList>
    </citation>
    <scope>NUCLEOTIDE SEQUENCE</scope>
    <source>
        <strain evidence="4">NBRC 14063</strain>
    </source>
</reference>
<sequence length="245" mass="26018">MRVARHAATVGGHRDRWTYRLCGTFTRPVVVGAPAWGRMGGVTADHYFSAEPAAPAKRSRIEFTAAGRAYDLAVAGGVFSVGRLDPGTAVLLRKGDLPTAATTGTLLDLGCGYGPIACVLASEAPATTVYAVDVNARARELTVENAAALGLGDRVRVAAPDEVPGDVTFAQIWSNPPTHVGKAELHALLERWLPRLAPDGVAWLVINRNLGGDSLHTWLTSLGWDVTRTASQRGFRVLRVTGKTD</sequence>
<dbReference type="EMBL" id="BOMQ01000094">
    <property type="protein sequence ID" value="GIE54044.1"/>
    <property type="molecule type" value="Genomic_DNA"/>
</dbReference>
<comment type="caution">
    <text evidence="4">The sequence shown here is derived from an EMBL/GenBank/DDBJ whole genome shotgun (WGS) entry which is preliminary data.</text>
</comment>
<name>A0A919JN04_9ACTN</name>
<dbReference type="InterPro" id="IPR007848">
    <property type="entry name" value="Small_mtfrase_dom"/>
</dbReference>
<organism evidence="4 5">
    <name type="scientific">Actinoplanes nipponensis</name>
    <dbReference type="NCBI Taxonomy" id="135950"/>
    <lineage>
        <taxon>Bacteria</taxon>
        <taxon>Bacillati</taxon>
        <taxon>Actinomycetota</taxon>
        <taxon>Actinomycetes</taxon>
        <taxon>Micromonosporales</taxon>
        <taxon>Micromonosporaceae</taxon>
        <taxon>Actinoplanes</taxon>
    </lineage>
</organism>